<name>A0ACC1CQI6_9NEOP</name>
<dbReference type="EMBL" id="CM034405">
    <property type="protein sequence ID" value="KAJ0173664.1"/>
    <property type="molecule type" value="Genomic_DNA"/>
</dbReference>
<keyword evidence="2" id="KW-1185">Reference proteome</keyword>
<proteinExistence type="predicted"/>
<comment type="caution">
    <text evidence="1">The sequence shown here is derived from an EMBL/GenBank/DDBJ whole genome shotgun (WGS) entry which is preliminary data.</text>
</comment>
<evidence type="ECO:0000313" key="1">
    <source>
        <dbReference type="EMBL" id="KAJ0173664.1"/>
    </source>
</evidence>
<dbReference type="Proteomes" id="UP000824533">
    <property type="component" value="Linkage Group LG19"/>
</dbReference>
<reference evidence="1 2" key="1">
    <citation type="journal article" date="2021" name="Front. Genet.">
        <title>Chromosome-Level Genome Assembly Reveals Significant Gene Expansion in the Toll and IMD Signaling Pathways of Dendrolimus kikuchii.</title>
        <authorList>
            <person name="Zhou J."/>
            <person name="Wu P."/>
            <person name="Xiong Z."/>
            <person name="Liu N."/>
            <person name="Zhao N."/>
            <person name="Ji M."/>
            <person name="Qiu Y."/>
            <person name="Yang B."/>
        </authorList>
    </citation>
    <scope>NUCLEOTIDE SEQUENCE [LARGE SCALE GENOMIC DNA]</scope>
    <source>
        <strain evidence="1">Ann1</strain>
    </source>
</reference>
<accession>A0ACC1CQI6</accession>
<gene>
    <name evidence="1" type="ORF">K1T71_010813</name>
</gene>
<sequence length="408" mass="45203">MYKQTVFLVLCNILLLQVECFLESGDSCLRIKKTGICMPLAICKPLRDEMKKAGNPIPSHMSKKLHKLICGYDAKEPLVCCNTENNIDENRNGSNEEGSNNNNNSIDKGNNAVDKNETVTDSRLGGIKAHRNFHLLPRDCGISNGDRISGGDITALYEMPWMVLLSYEHIELGPYYACAGTLISEWYVLTAAHCIELLSTSLTLNGVILGEHDTRQDPDCLAPDNCAPPVRNVTISETVVHENYNKQEKLAEIKLYDIALIRLSEPANFSLSSMKPICLPATTELKQEESMRTIGEAAGWGITEKEIQSPILKSVIVPIVPRDKCIETYKNSLLLHASQMCAGGQKGEDTCIGDSGGPLLYASHIAKRQRYMQQGIVSLGTKDCAIGFPTLYTRVTYYIDWILDNMHS</sequence>
<organism evidence="1 2">
    <name type="scientific">Dendrolimus kikuchii</name>
    <dbReference type="NCBI Taxonomy" id="765133"/>
    <lineage>
        <taxon>Eukaryota</taxon>
        <taxon>Metazoa</taxon>
        <taxon>Ecdysozoa</taxon>
        <taxon>Arthropoda</taxon>
        <taxon>Hexapoda</taxon>
        <taxon>Insecta</taxon>
        <taxon>Pterygota</taxon>
        <taxon>Neoptera</taxon>
        <taxon>Endopterygota</taxon>
        <taxon>Lepidoptera</taxon>
        <taxon>Glossata</taxon>
        <taxon>Ditrysia</taxon>
        <taxon>Bombycoidea</taxon>
        <taxon>Lasiocampidae</taxon>
        <taxon>Dendrolimus</taxon>
    </lineage>
</organism>
<evidence type="ECO:0000313" key="2">
    <source>
        <dbReference type="Proteomes" id="UP000824533"/>
    </source>
</evidence>
<protein>
    <submittedName>
        <fullName evidence="1">Uncharacterized protein</fullName>
    </submittedName>
</protein>